<dbReference type="GO" id="GO:0004650">
    <property type="term" value="F:polygalacturonase activity"/>
    <property type="evidence" value="ECO:0007669"/>
    <property type="project" value="InterPro"/>
</dbReference>
<dbReference type="InterPro" id="IPR051801">
    <property type="entry name" value="GH28_Enzymes"/>
</dbReference>
<dbReference type="SMART" id="SM00710">
    <property type="entry name" value="PbH1"/>
    <property type="match status" value="5"/>
</dbReference>
<feature type="compositionally biased region" description="Low complexity" evidence="5">
    <location>
        <begin position="606"/>
        <end position="653"/>
    </location>
</feature>
<feature type="region of interest" description="Disordered" evidence="5">
    <location>
        <begin position="823"/>
        <end position="847"/>
    </location>
</feature>
<feature type="transmembrane region" description="Helical" evidence="6">
    <location>
        <begin position="1302"/>
        <end position="1320"/>
    </location>
</feature>
<sequence>MTGANSKVPKNLQEVIGKMQSDDFDIDDFNSDRRAFGQYEYVIRGFVEHRSSGSNAADCKNGKFDGHYISHIFRGGWFEVVDAKIHKLEGPPSAFPTLGLLRPQADLRDAISRYQSLFWGFEVENVTITGENGTIDGQGVDWWGRWLHEPLLGRPHLIQFERSKGISIRNVTLRNAGFWTVHFWNCEYVTVQFLTVLVVPWDPLVRPTNTDGVNPDSSSHVLIEDSYFQTGDDAVAVKSGWDCFGRKLGIPSRNITIRRVTVRQTRGCNAAAFTVGSEMSGGVEDVLIEDCTVISAGVGVEIKVGAGRGGFVRRVAVRRLQVGDTLRGALVVMASYPEQNPFCREQNPPAPTVSDISFEDVEVTGRSEGPLVNFKGTPEVFMQNITMRNFRGPSFGEWSCERVIGSAENCQPRACRALRVQQQPQNQRQPPPGTRQSRRWHNAAGAWAAVRTAEALDQEQQRGWRNDGRCGALHPAKEGLLGRCPTAAEFETEAESPERLEAEAWLDRAPCCSLGGWCGGEEMHCKCADCIDYRTWVAPAARADEEPAVAAAAAPPPPRGVEAAAPRLPWAGQKAASGSHSPAVATPASKRQQRYQRQQRQDQQQDQHQGQQQNQQNQDQEQNKQQQQQQRQQQQPRREQQQQQQQKQQQQRQQQRELRRQQREQQRLRRQQPEQQRLRRKQRHEHREAAEALLLPDTQRASFGGLLRSGVVSLMAFVVIFLLRRYVKCAQKWCRTPHVCFGSLLIVTAFQCISFALLPTRQLYVDKPAQEAQSEGADVVRGDDDEAFAEAADLPVRDAAVQALGNELTSASAAAAEIFQPGTEFSSSDDGEHPMASITGSSAASTSSCWRGPSVSPMDFGAVGDGVAYDTAAVESALLYGSLCGSNVVIGPRKKRFLVSPSALELQLQDVSISFEGWLVGPTLRGWNPGLLGWPKGSCAYGEAGCSHSGGPSAEFSRSKWTLLMLRNSSNVTVRGPGGIRAPGGTFWGVRNKRPEVRGYCLLKLDGCQDVRISGMRFMDSPMYQVVVARSSNVWLQGLQITLSSAVLGDSGAHNTASGPEFSSAAFALVAEDGVSIIASNEVYIRDSVSLFLTGIITFAFSLCWARGRITSLRRVLSFDVGKALDIRRVLLALRFCFLHFCSNPHAPILRRQTGISIGSLGERGAEDSIVRFHFEWAGYQTVDDTEGLPVEESLGLVGEPQERELSHLAATPSLSPRLDVMAKVEPADEASPLMMIGQASSARKLRRRSCKMVISDIFGHRINPVFAADAELSVRGAIFLVVAALPFLIPEGSIPMLDNLSGTGLYSPGVIIFVVFNLSRTFGEALQNTMSGMRGVVIAALNGWLLFTIFPDGVTDDSPPYVFWTGILWGVLFVSAFLFLNFNIMGSIFAISIFCSHWMGFLTPGA</sequence>
<keyword evidence="2 4" id="KW-0378">Hydrolase</keyword>
<keyword evidence="6" id="KW-0472">Membrane</keyword>
<dbReference type="PANTHER" id="PTHR31339:SF9">
    <property type="entry name" value="PLASMIN AND FIBRONECTIN-BINDING PROTEIN A"/>
    <property type="match status" value="1"/>
</dbReference>
<evidence type="ECO:0008006" key="9">
    <source>
        <dbReference type="Google" id="ProtNLM"/>
    </source>
</evidence>
<keyword evidence="3 4" id="KW-0326">Glycosidase</keyword>
<organism evidence="7 8">
    <name type="scientific">Polarella glacialis</name>
    <name type="common">Dinoflagellate</name>
    <dbReference type="NCBI Taxonomy" id="89957"/>
    <lineage>
        <taxon>Eukaryota</taxon>
        <taxon>Sar</taxon>
        <taxon>Alveolata</taxon>
        <taxon>Dinophyceae</taxon>
        <taxon>Suessiales</taxon>
        <taxon>Suessiaceae</taxon>
        <taxon>Polarella</taxon>
    </lineage>
</organism>
<accession>A0A813LEW3</accession>
<dbReference type="Pfam" id="PF00295">
    <property type="entry name" value="Glyco_hydro_28"/>
    <property type="match status" value="1"/>
</dbReference>
<feature type="non-terminal residue" evidence="7">
    <location>
        <position position="1"/>
    </location>
</feature>
<dbReference type="InterPro" id="IPR011050">
    <property type="entry name" value="Pectin_lyase_fold/virulence"/>
</dbReference>
<evidence type="ECO:0000256" key="2">
    <source>
        <dbReference type="ARBA" id="ARBA00022801"/>
    </source>
</evidence>
<evidence type="ECO:0000256" key="1">
    <source>
        <dbReference type="ARBA" id="ARBA00008834"/>
    </source>
</evidence>
<dbReference type="InterPro" id="IPR012334">
    <property type="entry name" value="Pectin_lyas_fold"/>
</dbReference>
<protein>
    <recommendedName>
        <fullName evidence="9">Pectate lyase superfamily protein domain-containing protein</fullName>
    </recommendedName>
</protein>
<feature type="compositionally biased region" description="Basic and acidic residues" evidence="5">
    <location>
        <begin position="654"/>
        <end position="667"/>
    </location>
</feature>
<evidence type="ECO:0000256" key="5">
    <source>
        <dbReference type="SAM" id="MobiDB-lite"/>
    </source>
</evidence>
<dbReference type="Proteomes" id="UP000626109">
    <property type="component" value="Unassembled WGS sequence"/>
</dbReference>
<feature type="transmembrane region" description="Helical" evidence="6">
    <location>
        <begin position="706"/>
        <end position="727"/>
    </location>
</feature>
<dbReference type="InterPro" id="IPR000743">
    <property type="entry name" value="Glyco_hydro_28"/>
</dbReference>
<reference evidence="7" key="1">
    <citation type="submission" date="2021-02" db="EMBL/GenBank/DDBJ databases">
        <authorList>
            <person name="Dougan E. K."/>
            <person name="Rhodes N."/>
            <person name="Thang M."/>
            <person name="Chan C."/>
        </authorList>
    </citation>
    <scope>NUCLEOTIDE SEQUENCE</scope>
</reference>
<dbReference type="PANTHER" id="PTHR31339">
    <property type="entry name" value="PECTIN LYASE-RELATED"/>
    <property type="match status" value="1"/>
</dbReference>
<evidence type="ECO:0000256" key="3">
    <source>
        <dbReference type="ARBA" id="ARBA00023295"/>
    </source>
</evidence>
<feature type="transmembrane region" description="Helical" evidence="6">
    <location>
        <begin position="1362"/>
        <end position="1381"/>
    </location>
</feature>
<feature type="region of interest" description="Disordered" evidence="5">
    <location>
        <begin position="571"/>
        <end position="693"/>
    </location>
</feature>
<comment type="caution">
    <text evidence="7">The sequence shown here is derived from an EMBL/GenBank/DDBJ whole genome shotgun (WGS) entry which is preliminary data.</text>
</comment>
<name>A0A813LEW3_POLGL</name>
<keyword evidence="6" id="KW-1133">Transmembrane helix</keyword>
<comment type="similarity">
    <text evidence="1 4">Belongs to the glycosyl hydrolase 28 family.</text>
</comment>
<gene>
    <name evidence="7" type="ORF">PGLA2088_LOCUS43436</name>
</gene>
<feature type="transmembrane region" description="Helical" evidence="6">
    <location>
        <begin position="1089"/>
        <end position="1106"/>
    </location>
</feature>
<dbReference type="EMBL" id="CAJNNW010034800">
    <property type="protein sequence ID" value="CAE8723931.1"/>
    <property type="molecule type" value="Genomic_DNA"/>
</dbReference>
<feature type="transmembrane region" description="Helical" evidence="6">
    <location>
        <begin position="1332"/>
        <end position="1350"/>
    </location>
</feature>
<feature type="transmembrane region" description="Helical" evidence="6">
    <location>
        <begin position="1273"/>
        <end position="1290"/>
    </location>
</feature>
<feature type="region of interest" description="Disordered" evidence="5">
    <location>
        <begin position="421"/>
        <end position="441"/>
    </location>
</feature>
<dbReference type="SUPFAM" id="SSF51126">
    <property type="entry name" value="Pectin lyase-like"/>
    <property type="match status" value="2"/>
</dbReference>
<proteinExistence type="inferred from homology"/>
<feature type="compositionally biased region" description="Low complexity" evidence="5">
    <location>
        <begin position="836"/>
        <end position="847"/>
    </location>
</feature>
<dbReference type="Gene3D" id="2.160.20.10">
    <property type="entry name" value="Single-stranded right-handed beta-helix, Pectin lyase-like"/>
    <property type="match status" value="2"/>
</dbReference>
<keyword evidence="6" id="KW-0812">Transmembrane</keyword>
<feature type="transmembrane region" description="Helical" evidence="6">
    <location>
        <begin position="739"/>
        <end position="758"/>
    </location>
</feature>
<evidence type="ECO:0000313" key="8">
    <source>
        <dbReference type="Proteomes" id="UP000626109"/>
    </source>
</evidence>
<evidence type="ECO:0000256" key="4">
    <source>
        <dbReference type="RuleBase" id="RU361169"/>
    </source>
</evidence>
<dbReference type="InterPro" id="IPR006626">
    <property type="entry name" value="PbH1"/>
</dbReference>
<evidence type="ECO:0000256" key="6">
    <source>
        <dbReference type="SAM" id="Phobius"/>
    </source>
</evidence>
<evidence type="ECO:0000313" key="7">
    <source>
        <dbReference type="EMBL" id="CAE8723931.1"/>
    </source>
</evidence>
<dbReference type="GO" id="GO:0005975">
    <property type="term" value="P:carbohydrate metabolic process"/>
    <property type="evidence" value="ECO:0007669"/>
    <property type="project" value="InterPro"/>
</dbReference>